<evidence type="ECO:0000256" key="6">
    <source>
        <dbReference type="ARBA" id="ARBA00030236"/>
    </source>
</evidence>
<evidence type="ECO:0000256" key="2">
    <source>
        <dbReference type="ARBA" id="ARBA00022617"/>
    </source>
</evidence>
<evidence type="ECO:0000313" key="11">
    <source>
        <dbReference type="EMBL" id="AYD88969.1"/>
    </source>
</evidence>
<evidence type="ECO:0000256" key="1">
    <source>
        <dbReference type="ARBA" id="ARBA00014413"/>
    </source>
</evidence>
<dbReference type="Pfam" id="PF06778">
    <property type="entry name" value="Chlor_dismutase"/>
    <property type="match status" value="1"/>
</dbReference>
<reference evidence="11 12" key="1">
    <citation type="submission" date="2018-09" db="EMBL/GenBank/DDBJ databases">
        <authorList>
            <person name="Li J."/>
        </authorList>
    </citation>
    <scope>NUCLEOTIDE SEQUENCE [LARGE SCALE GENOMIC DNA]</scope>
    <source>
        <strain evidence="11 12">2129</strain>
    </source>
</reference>
<dbReference type="HAMAP" id="MF_02244">
    <property type="entry name" value="Coproheme_decarbox_2"/>
    <property type="match status" value="1"/>
</dbReference>
<evidence type="ECO:0000256" key="3">
    <source>
        <dbReference type="ARBA" id="ARBA00022723"/>
    </source>
</evidence>
<name>A0ABM6Z140_9ACTO</name>
<evidence type="ECO:0000256" key="7">
    <source>
        <dbReference type="ARBA" id="ARBA00049896"/>
    </source>
</evidence>
<dbReference type="Proteomes" id="UP000273001">
    <property type="component" value="Chromosome"/>
</dbReference>
<protein>
    <recommendedName>
        <fullName evidence="1 9">Coproheme decarboxylase</fullName>
        <ecNumber evidence="8 9">1.3.98.5</ecNumber>
    </recommendedName>
    <alternativeName>
        <fullName evidence="5 9">Coproheme III oxidative decarboxylase</fullName>
    </alternativeName>
    <alternativeName>
        <fullName evidence="6 9">Hydrogen peroxide-dependent heme synthase</fullName>
    </alternativeName>
</protein>
<dbReference type="InterPro" id="IPR011008">
    <property type="entry name" value="Dimeric_a/b-barrel"/>
</dbReference>
<organism evidence="11 12">
    <name type="scientific">Actinomyces lilanjuaniae</name>
    <dbReference type="NCBI Taxonomy" id="2321394"/>
    <lineage>
        <taxon>Bacteria</taxon>
        <taxon>Bacillati</taxon>
        <taxon>Actinomycetota</taxon>
        <taxon>Actinomycetes</taxon>
        <taxon>Actinomycetales</taxon>
        <taxon>Actinomycetaceae</taxon>
        <taxon>Actinomyces</taxon>
    </lineage>
</organism>
<keyword evidence="2 9" id="KW-0349">Heme</keyword>
<evidence type="ECO:0000256" key="8">
    <source>
        <dbReference type="ARBA" id="ARBA00050019"/>
    </source>
</evidence>
<dbReference type="NCBIfam" id="NF042928">
    <property type="entry name" value="HemQ_actino"/>
    <property type="match status" value="1"/>
</dbReference>
<comment type="catalytic activity">
    <reaction evidence="9">
        <text>harderoheme III + H2O2 + H(+) = heme b + CO2 + 2 H2O</text>
        <dbReference type="Rhea" id="RHEA:57944"/>
        <dbReference type="ChEBI" id="CHEBI:15377"/>
        <dbReference type="ChEBI" id="CHEBI:15378"/>
        <dbReference type="ChEBI" id="CHEBI:16240"/>
        <dbReference type="ChEBI" id="CHEBI:16526"/>
        <dbReference type="ChEBI" id="CHEBI:60344"/>
        <dbReference type="ChEBI" id="CHEBI:142463"/>
    </reaction>
</comment>
<comment type="catalytic activity">
    <reaction evidence="7">
        <text>Fe-coproporphyrin III + 2 H2O2 + 2 H(+) = heme b + 2 CO2 + 4 H2O</text>
        <dbReference type="Rhea" id="RHEA:56516"/>
        <dbReference type="ChEBI" id="CHEBI:15377"/>
        <dbReference type="ChEBI" id="CHEBI:15378"/>
        <dbReference type="ChEBI" id="CHEBI:16240"/>
        <dbReference type="ChEBI" id="CHEBI:16526"/>
        <dbReference type="ChEBI" id="CHEBI:60344"/>
        <dbReference type="ChEBI" id="CHEBI:68438"/>
        <dbReference type="EC" id="1.3.98.5"/>
    </reaction>
    <physiologicalReaction direction="left-to-right" evidence="7">
        <dbReference type="Rhea" id="RHEA:56517"/>
    </physiologicalReaction>
</comment>
<dbReference type="Gene3D" id="3.30.70.1030">
    <property type="entry name" value="Apc35880, domain 1"/>
    <property type="match status" value="2"/>
</dbReference>
<keyword evidence="9" id="KW-0560">Oxidoreductase</keyword>
<dbReference type="PANTHER" id="PTHR36843">
    <property type="entry name" value="HEME-DEPENDENT PEROXIDASE YWFI-RELATED"/>
    <property type="match status" value="1"/>
</dbReference>
<dbReference type="EC" id="1.3.98.5" evidence="8 9"/>
<dbReference type="EMBL" id="CP032514">
    <property type="protein sequence ID" value="AYD88969.1"/>
    <property type="molecule type" value="Genomic_DNA"/>
</dbReference>
<evidence type="ECO:0000256" key="5">
    <source>
        <dbReference type="ARBA" id="ARBA00029882"/>
    </source>
</evidence>
<feature type="compositionally biased region" description="Polar residues" evidence="10">
    <location>
        <begin position="1"/>
        <end position="11"/>
    </location>
</feature>
<keyword evidence="4 9" id="KW-0408">Iron</keyword>
<evidence type="ECO:0000256" key="10">
    <source>
        <dbReference type="SAM" id="MobiDB-lite"/>
    </source>
</evidence>
<keyword evidence="3 9" id="KW-0479">Metal-binding</keyword>
<comment type="cofactor">
    <cofactor evidence="9">
        <name>Fe-coproporphyrin III</name>
        <dbReference type="ChEBI" id="CHEBI:68438"/>
    </cofactor>
    <text evidence="9">Fe-coproporphyrin III acts as both substrate and redox cofactor.</text>
</comment>
<sequence>MSNNQDTTTAPTAHGADHAPGTAADGSGDEARHYRHDPRDAAHVDLDAVNDQNHYALYAVMRLVAPLPAAETERRQVVEESVAFVEASGVTTRGWYDIAGFRPDADLLVWWLDDDPEVLQDAYHRLRASALGRHLEPVWSCVGLHTPAEFNRRHIPACFGGVVPRDWLMVYPFVRSYDWYLLDPQERSRMMAEHGRHGFSQYPDVKGSTLATFGLSDYEWVLGFEADTLDRLEGVLHHQRYTEARLHVRVDTPFYTGRRVEPLEWAQRQPRV</sequence>
<evidence type="ECO:0000313" key="12">
    <source>
        <dbReference type="Proteomes" id="UP000273001"/>
    </source>
</evidence>
<feature type="binding site" description="axial binding residue" evidence="9">
    <location>
        <position position="194"/>
    </location>
    <ligand>
        <name>Fe-coproporphyrin III</name>
        <dbReference type="ChEBI" id="CHEBI:68438"/>
    </ligand>
    <ligandPart>
        <name>Fe</name>
        <dbReference type="ChEBI" id="CHEBI:18248"/>
    </ligandPart>
</feature>
<feature type="active site" evidence="9">
    <location>
        <position position="171"/>
    </location>
</feature>
<evidence type="ECO:0000256" key="9">
    <source>
        <dbReference type="HAMAP-Rule" id="MF_02244"/>
    </source>
</evidence>
<gene>
    <name evidence="9" type="primary">chdC</name>
    <name evidence="11" type="ORF">D5R93_00910</name>
</gene>
<comment type="function">
    <text evidence="9">Involved in coproporphyrin-dependent heme b biosynthesis. Catalyzes the decarboxylation of Fe-coproporphyrin III (coproheme) to heme b (protoheme IX), the last step of the pathway. The reaction occurs in a stepwise manner with a three-propionate intermediate.</text>
</comment>
<evidence type="ECO:0000256" key="4">
    <source>
        <dbReference type="ARBA" id="ARBA00023004"/>
    </source>
</evidence>
<comment type="catalytic activity">
    <reaction evidence="9">
        <text>Fe-coproporphyrin III + H2O2 + H(+) = harderoheme III + CO2 + 2 H2O</text>
        <dbReference type="Rhea" id="RHEA:57940"/>
        <dbReference type="ChEBI" id="CHEBI:15377"/>
        <dbReference type="ChEBI" id="CHEBI:15378"/>
        <dbReference type="ChEBI" id="CHEBI:16240"/>
        <dbReference type="ChEBI" id="CHEBI:16526"/>
        <dbReference type="ChEBI" id="CHEBI:68438"/>
        <dbReference type="ChEBI" id="CHEBI:142463"/>
    </reaction>
</comment>
<dbReference type="SUPFAM" id="SSF54909">
    <property type="entry name" value="Dimeric alpha+beta barrel"/>
    <property type="match status" value="1"/>
</dbReference>
<dbReference type="RefSeq" id="WP_120203226.1">
    <property type="nucleotide sequence ID" value="NZ_CP032514.1"/>
</dbReference>
<keyword evidence="9" id="KW-0350">Heme biosynthesis</keyword>
<keyword evidence="12" id="KW-1185">Reference proteome</keyword>
<accession>A0ABM6Z140</accession>
<feature type="region of interest" description="Disordered" evidence="10">
    <location>
        <begin position="1"/>
        <end position="34"/>
    </location>
</feature>
<comment type="similarity">
    <text evidence="9">Belongs to the ChdC family. Type 2 subfamily.</text>
</comment>
<dbReference type="PANTHER" id="PTHR36843:SF1">
    <property type="entry name" value="COPROHEME DECARBOXYLASE"/>
    <property type="match status" value="1"/>
</dbReference>
<comment type="pathway">
    <text evidence="9">Porphyrin-containing compound metabolism; protoheme biosynthesis.</text>
</comment>
<dbReference type="InterPro" id="IPR010644">
    <property type="entry name" value="ChdC/CLD"/>
</dbReference>
<proteinExistence type="inferred from homology"/>